<accession>A0A3P2EHG4</accession>
<organism evidence="12 13">
    <name type="scientific">Klebsiella pneumoniae</name>
    <dbReference type="NCBI Taxonomy" id="573"/>
    <lineage>
        <taxon>Bacteria</taxon>
        <taxon>Pseudomonadati</taxon>
        <taxon>Pseudomonadota</taxon>
        <taxon>Gammaproteobacteria</taxon>
        <taxon>Enterobacterales</taxon>
        <taxon>Enterobacteriaceae</taxon>
        <taxon>Klebsiella/Raoultella group</taxon>
        <taxon>Klebsiella</taxon>
        <taxon>Klebsiella pneumoniae complex</taxon>
    </lineage>
</organism>
<keyword evidence="9" id="KW-0564">Palmitate</keyword>
<dbReference type="GO" id="GO:0016020">
    <property type="term" value="C:membrane"/>
    <property type="evidence" value="ECO:0007669"/>
    <property type="project" value="UniProtKB-SubCell"/>
</dbReference>
<evidence type="ECO:0000256" key="3">
    <source>
        <dbReference type="ARBA" id="ARBA00021237"/>
    </source>
</evidence>
<evidence type="ECO:0000313" key="13">
    <source>
        <dbReference type="Proteomes" id="UP000272440"/>
    </source>
</evidence>
<evidence type="ECO:0000256" key="6">
    <source>
        <dbReference type="ARBA" id="ARBA00022729"/>
    </source>
</evidence>
<evidence type="ECO:0000256" key="4">
    <source>
        <dbReference type="ARBA" id="ARBA00022475"/>
    </source>
</evidence>
<keyword evidence="4" id="KW-1003">Cell membrane</keyword>
<reference evidence="12 13" key="1">
    <citation type="journal article" date="2019" name="Antimicrob. Agents Chemother.">
        <title>Applying Rapid Whole Genome Sequencing to Predict Phenotypic Antimicrobial Susceptibility Testing Results Among Carbapenem-Resistant Klebsiella pneumoniae Clinical Isolates.</title>
        <authorList>
            <person name="Tamma P.D."/>
            <person name="Fan Y."/>
            <person name="Bergman Y."/>
            <person name="Pertea G."/>
            <person name="Kazmi A."/>
            <person name="Lewis S."/>
            <person name="Carroll K.C."/>
            <person name="Schatz M.C."/>
            <person name="Timp W."/>
            <person name="Simner P.J."/>
        </authorList>
    </citation>
    <scope>NUCLEOTIDE SEQUENCE [LARGE SCALE GENOMIC DNA]</scope>
    <source>
        <strain evidence="12 13">KLPN_33</strain>
    </source>
</reference>
<gene>
    <name evidence="12" type="ORF">EAO28_19960</name>
</gene>
<protein>
    <recommendedName>
        <fullName evidence="3">Uncharacterized protein YtcA</fullName>
    </recommendedName>
</protein>
<keyword evidence="5 11" id="KW-0812">Transmembrane</keyword>
<evidence type="ECO:0000256" key="7">
    <source>
        <dbReference type="ARBA" id="ARBA00022989"/>
    </source>
</evidence>
<evidence type="ECO:0000256" key="8">
    <source>
        <dbReference type="ARBA" id="ARBA00023136"/>
    </source>
</evidence>
<comment type="similarity">
    <text evidence="2">Belongs to the YtcA family.</text>
</comment>
<name>A0A3P2EHG4_KLEPN</name>
<feature type="transmembrane region" description="Helical" evidence="11">
    <location>
        <begin position="68"/>
        <end position="89"/>
    </location>
</feature>
<evidence type="ECO:0000256" key="2">
    <source>
        <dbReference type="ARBA" id="ARBA00008208"/>
    </source>
</evidence>
<keyword evidence="7 11" id="KW-1133">Transmembrane helix</keyword>
<proteinExistence type="inferred from homology"/>
<evidence type="ECO:0000256" key="11">
    <source>
        <dbReference type="SAM" id="Phobius"/>
    </source>
</evidence>
<keyword evidence="10" id="KW-0449">Lipoprotein</keyword>
<comment type="subcellular location">
    <subcellularLocation>
        <location evidence="1">Membrane</location>
        <topology evidence="1">Multi-pass membrane protein</topology>
    </subcellularLocation>
</comment>
<dbReference type="Pfam" id="PF17090">
    <property type="entry name" value="Ytca"/>
    <property type="match status" value="1"/>
</dbReference>
<evidence type="ECO:0000256" key="1">
    <source>
        <dbReference type="ARBA" id="ARBA00004141"/>
    </source>
</evidence>
<comment type="caution">
    <text evidence="12">The sequence shown here is derived from an EMBL/GenBank/DDBJ whole genome shotgun (WGS) entry which is preliminary data.</text>
</comment>
<evidence type="ECO:0000256" key="10">
    <source>
        <dbReference type="ARBA" id="ARBA00023288"/>
    </source>
</evidence>
<dbReference type="Proteomes" id="UP000272440">
    <property type="component" value="Unassembled WGS sequence"/>
</dbReference>
<keyword evidence="8 11" id="KW-0472">Membrane</keyword>
<feature type="transmembrane region" description="Helical" evidence="11">
    <location>
        <begin position="34"/>
        <end position="56"/>
    </location>
</feature>
<dbReference type="EMBL" id="RCZY01000002">
    <property type="protein sequence ID" value="RRE43880.1"/>
    <property type="molecule type" value="Genomic_DNA"/>
</dbReference>
<keyword evidence="6" id="KW-0732">Signal</keyword>
<dbReference type="AlphaFoldDB" id="A0A3P2EHG4"/>
<dbReference type="InterPro" id="IPR031381">
    <property type="entry name" value="YtcA"/>
</dbReference>
<evidence type="ECO:0000313" key="12">
    <source>
        <dbReference type="EMBL" id="RRE43880.1"/>
    </source>
</evidence>
<evidence type="ECO:0000256" key="5">
    <source>
        <dbReference type="ARBA" id="ARBA00022692"/>
    </source>
</evidence>
<sequence length="93" mass="10467">MNHIATIARPARLLLVLPLSGCSLSPEIPVLGAAFPGWFFCLLGGAFLLIPCHILITRKGWQPRFSPLVFSYVALMFLFATLLWFLFLFTDRL</sequence>
<evidence type="ECO:0000256" key="9">
    <source>
        <dbReference type="ARBA" id="ARBA00023139"/>
    </source>
</evidence>